<feature type="region of interest" description="Disordered" evidence="1">
    <location>
        <begin position="323"/>
        <end position="385"/>
    </location>
</feature>
<accession>A0A2Z7A8N4</accession>
<feature type="compositionally biased region" description="Gly residues" evidence="1">
    <location>
        <begin position="353"/>
        <end position="364"/>
    </location>
</feature>
<organism evidence="2 3">
    <name type="scientific">Dorcoceras hygrometricum</name>
    <dbReference type="NCBI Taxonomy" id="472368"/>
    <lineage>
        <taxon>Eukaryota</taxon>
        <taxon>Viridiplantae</taxon>
        <taxon>Streptophyta</taxon>
        <taxon>Embryophyta</taxon>
        <taxon>Tracheophyta</taxon>
        <taxon>Spermatophyta</taxon>
        <taxon>Magnoliopsida</taxon>
        <taxon>eudicotyledons</taxon>
        <taxon>Gunneridae</taxon>
        <taxon>Pentapetalae</taxon>
        <taxon>asterids</taxon>
        <taxon>lamiids</taxon>
        <taxon>Lamiales</taxon>
        <taxon>Gesneriaceae</taxon>
        <taxon>Didymocarpoideae</taxon>
        <taxon>Trichosporeae</taxon>
        <taxon>Loxocarpinae</taxon>
        <taxon>Dorcoceras</taxon>
    </lineage>
</organism>
<evidence type="ECO:0000313" key="2">
    <source>
        <dbReference type="EMBL" id="KZV18020.1"/>
    </source>
</evidence>
<feature type="region of interest" description="Disordered" evidence="1">
    <location>
        <begin position="175"/>
        <end position="205"/>
    </location>
</feature>
<protein>
    <submittedName>
        <fullName evidence="2">Uncharacterized protein</fullName>
    </submittedName>
</protein>
<name>A0A2Z7A8N4_9LAMI</name>
<dbReference type="AlphaFoldDB" id="A0A2Z7A8N4"/>
<dbReference type="Proteomes" id="UP000250235">
    <property type="component" value="Unassembled WGS sequence"/>
</dbReference>
<reference evidence="2 3" key="1">
    <citation type="journal article" date="2015" name="Proc. Natl. Acad. Sci. U.S.A.">
        <title>The resurrection genome of Boea hygrometrica: A blueprint for survival of dehydration.</title>
        <authorList>
            <person name="Xiao L."/>
            <person name="Yang G."/>
            <person name="Zhang L."/>
            <person name="Yang X."/>
            <person name="Zhao S."/>
            <person name="Ji Z."/>
            <person name="Zhou Q."/>
            <person name="Hu M."/>
            <person name="Wang Y."/>
            <person name="Chen M."/>
            <person name="Xu Y."/>
            <person name="Jin H."/>
            <person name="Xiao X."/>
            <person name="Hu G."/>
            <person name="Bao F."/>
            <person name="Hu Y."/>
            <person name="Wan P."/>
            <person name="Li L."/>
            <person name="Deng X."/>
            <person name="Kuang T."/>
            <person name="Xiang C."/>
            <person name="Zhu J.K."/>
            <person name="Oliver M.J."/>
            <person name="He Y."/>
        </authorList>
    </citation>
    <scope>NUCLEOTIDE SEQUENCE [LARGE SCALE GENOMIC DNA]</scope>
    <source>
        <strain evidence="3">cv. XS01</strain>
    </source>
</reference>
<evidence type="ECO:0000256" key="1">
    <source>
        <dbReference type="SAM" id="MobiDB-lite"/>
    </source>
</evidence>
<evidence type="ECO:0000313" key="3">
    <source>
        <dbReference type="Proteomes" id="UP000250235"/>
    </source>
</evidence>
<feature type="compositionally biased region" description="Basic and acidic residues" evidence="1">
    <location>
        <begin position="178"/>
        <end position="196"/>
    </location>
</feature>
<gene>
    <name evidence="2" type="ORF">F511_39425</name>
</gene>
<dbReference type="EMBL" id="KV017568">
    <property type="protein sequence ID" value="KZV18020.1"/>
    <property type="molecule type" value="Genomic_DNA"/>
</dbReference>
<keyword evidence="3" id="KW-1185">Reference proteome</keyword>
<dbReference type="OrthoDB" id="1751168at2759"/>
<sequence length="385" mass="42768">MEHNGMVKMFKSLKDSGLKGFLEGSGSVYEEAVLEFFTNAKIVAGTIVSLVGARRIAITKDTLIEVFELPDQGINNFLTIPKEIALEMRRQFSGTDEPFKAPNKKRDMPIEFRLLHDIVAKDLCAKSGSFDQVTSEKLDLMGFAIQVSSLLQYIFKENLGESVKLHSRKVLTSEGNLDDEHLNPGSNKPEKKDSEHNVQMGNNNQLENQGCETQLDSVNPITKDSGAVQNEQLLNTATQSLTTLSTRVSYLDQAYACILNDTNMTRHHTILMRDQLKNEVDGLDIKIDVLERTLTQRMVDEMAVVKSQLAALTEGMQEFGAAKNVEGVQNRPREGSRSSGPSNVRGRELSIRGGRGFSSGGGRGPNQRSDDPADPNNRFRFTPWF</sequence>
<proteinExistence type="predicted"/>